<dbReference type="Pfam" id="PF13439">
    <property type="entry name" value="Glyco_transf_4"/>
    <property type="match status" value="1"/>
</dbReference>
<evidence type="ECO:0000259" key="2">
    <source>
        <dbReference type="Pfam" id="PF13439"/>
    </source>
</evidence>
<proteinExistence type="predicted"/>
<dbReference type="InterPro" id="IPR050194">
    <property type="entry name" value="Glycosyltransferase_grp1"/>
</dbReference>
<dbReference type="RefSeq" id="WP_234993303.1">
    <property type="nucleotide sequence ID" value="NZ_FZQA01000001.1"/>
</dbReference>
<feature type="domain" description="Glycosyltransferase subfamily 4-like N-terminal" evidence="2">
    <location>
        <begin position="74"/>
        <end position="224"/>
    </location>
</feature>
<dbReference type="CDD" id="cd03814">
    <property type="entry name" value="GT4-like"/>
    <property type="match status" value="1"/>
</dbReference>
<dbReference type="GO" id="GO:0016757">
    <property type="term" value="F:glycosyltransferase activity"/>
    <property type="evidence" value="ECO:0007669"/>
    <property type="project" value="TreeGrafter"/>
</dbReference>
<dbReference type="PANTHER" id="PTHR45947:SF3">
    <property type="entry name" value="SULFOQUINOVOSYL TRANSFERASE SQD2"/>
    <property type="match status" value="1"/>
</dbReference>
<name>A0A239PKV6_9PROT</name>
<reference evidence="3 4" key="1">
    <citation type="submission" date="2017-07" db="EMBL/GenBank/DDBJ databases">
        <authorList>
            <person name="Sun Z.S."/>
            <person name="Albrecht U."/>
            <person name="Echele G."/>
            <person name="Lee C.C."/>
        </authorList>
    </citation>
    <scope>NUCLEOTIDE SEQUENCE [LARGE SCALE GENOMIC DNA]</scope>
    <source>
        <strain evidence="3 4">CGMCC 1.12710</strain>
    </source>
</reference>
<dbReference type="Gene3D" id="3.40.50.2000">
    <property type="entry name" value="Glycogen Phosphorylase B"/>
    <property type="match status" value="2"/>
</dbReference>
<dbReference type="PANTHER" id="PTHR45947">
    <property type="entry name" value="SULFOQUINOVOSYL TRANSFERASE SQD2"/>
    <property type="match status" value="1"/>
</dbReference>
<dbReference type="AlphaFoldDB" id="A0A239PKV6"/>
<evidence type="ECO:0000256" key="1">
    <source>
        <dbReference type="SAM" id="MobiDB-lite"/>
    </source>
</evidence>
<dbReference type="InterPro" id="IPR028098">
    <property type="entry name" value="Glyco_trans_4-like_N"/>
</dbReference>
<sequence>MTQDDSAPPPPATETPREPPGEQRPPAPRKGPLRRLGSGVGRLTRARQKFQMPTGAESGLKIVIATDAWKPQLNGVVRTLETLGDILTRFGNHVRYITPNEFKSVPLPSYPEIRLSILPNRRVAKIINDFKPDAIHIATEGPIGRATRRFCKRRGYPFTTSFHTRFPEYANERWAIPISWGYAVLRDFHKDGETMMVATLGLMEELKERGFTRMKLWARGVDLEAFKPGDRSFLDQYQRPIFLYVGRLAVEKSIEDFLACDLPGTKLIVGEGPQRVELEEKFKDAVFVGPKYGEELTRYYQGSDVFVFPSRTDTFGLVNVEALACGVPVAAYPVRGPLEILDGAPEGCGALNENLQAACLEALARRDPEACRRHAENFSWEAATRQFIANLEIPGFDEAFWLRSAKMID</sequence>
<gene>
    <name evidence="3" type="ORF">SAMN06297382_0687</name>
</gene>
<dbReference type="Pfam" id="PF13692">
    <property type="entry name" value="Glyco_trans_1_4"/>
    <property type="match status" value="1"/>
</dbReference>
<accession>A0A239PKV6</accession>
<evidence type="ECO:0000313" key="4">
    <source>
        <dbReference type="Proteomes" id="UP000198346"/>
    </source>
</evidence>
<dbReference type="Proteomes" id="UP000198346">
    <property type="component" value="Unassembled WGS sequence"/>
</dbReference>
<protein>
    <submittedName>
        <fullName evidence="3">Glycosyltransferase involved in cell wall bisynthesis</fullName>
    </submittedName>
</protein>
<dbReference type="SUPFAM" id="SSF53756">
    <property type="entry name" value="UDP-Glycosyltransferase/glycogen phosphorylase"/>
    <property type="match status" value="1"/>
</dbReference>
<feature type="region of interest" description="Disordered" evidence="1">
    <location>
        <begin position="1"/>
        <end position="39"/>
    </location>
</feature>
<dbReference type="EMBL" id="FZQA01000001">
    <property type="protein sequence ID" value="SNT68190.1"/>
    <property type="molecule type" value="Genomic_DNA"/>
</dbReference>
<keyword evidence="4" id="KW-1185">Reference proteome</keyword>
<keyword evidence="3" id="KW-0808">Transferase</keyword>
<organism evidence="3 4">
    <name type="scientific">Amphiplicatus metriothermophilus</name>
    <dbReference type="NCBI Taxonomy" id="1519374"/>
    <lineage>
        <taxon>Bacteria</taxon>
        <taxon>Pseudomonadati</taxon>
        <taxon>Pseudomonadota</taxon>
        <taxon>Alphaproteobacteria</taxon>
        <taxon>Parvularculales</taxon>
        <taxon>Parvularculaceae</taxon>
        <taxon>Amphiplicatus</taxon>
    </lineage>
</organism>
<evidence type="ECO:0000313" key="3">
    <source>
        <dbReference type="EMBL" id="SNT68190.1"/>
    </source>
</evidence>